<keyword evidence="2" id="KW-0479">Metal-binding</keyword>
<comment type="cofactor">
    <cofactor evidence="1">
        <name>Zn(2+)</name>
        <dbReference type="ChEBI" id="CHEBI:29105"/>
    </cofactor>
</comment>
<dbReference type="InterPro" id="IPR001261">
    <property type="entry name" value="ArgE/DapE_CS"/>
</dbReference>
<dbReference type="InterPro" id="IPR002933">
    <property type="entry name" value="Peptidase_M20"/>
</dbReference>
<dbReference type="GO" id="GO:0046872">
    <property type="term" value="F:metal ion binding"/>
    <property type="evidence" value="ECO:0007669"/>
    <property type="project" value="UniProtKB-KW"/>
</dbReference>
<sequence>MKKLSLFTILFLATLFLYAQNEKNIVAQSSYKKEIEKISSADKIQKAFAIIQELEPVSMKELIELTQIPAPPFQEQKRAEYFKKMLEAAGIDSIWIDEAGNVLALRKGNGNGKTVLIDAHLDTVFPIETDVTVKLKGDTLYAPGIGDDTRALSMMLTVLKAMNKASITTESDIIFAATVGEEGLGDLRGIKNIFKSGNLKIDSHIAIDGGDISRLVTNGLGSIRYKITFNGPGGHSWGAFGLANPHHAMGKAIDYFSTAASAYVSSGPKTTFNVGRIGGGTSVNSIPFETWIEVDMRSLSPEKLKGIEKILLDQMNRALIDYNSGVKTGAKLSLNVEKIGERPSGVQKEDLPLIQRAAAVIEFFKGKTFAGTGSTNSNIPISLGIPSITIGRGGKGGNAHSLDEYWINENGAEAIKFGLLMLVSEAGIAK</sequence>
<dbReference type="PANTHER" id="PTHR43808">
    <property type="entry name" value="ACETYLORNITHINE DEACETYLASE"/>
    <property type="match status" value="1"/>
</dbReference>
<proteinExistence type="predicted"/>
<dbReference type="Pfam" id="PF01546">
    <property type="entry name" value="Peptidase_M20"/>
    <property type="match status" value="1"/>
</dbReference>
<dbReference type="Gene3D" id="3.30.70.360">
    <property type="match status" value="1"/>
</dbReference>
<evidence type="ECO:0000256" key="2">
    <source>
        <dbReference type="ARBA" id="ARBA00022723"/>
    </source>
</evidence>
<name>A0A1G9UX48_9SPHI</name>
<reference evidence="8" key="1">
    <citation type="submission" date="2016-10" db="EMBL/GenBank/DDBJ databases">
        <authorList>
            <person name="Varghese N."/>
            <person name="Submissions S."/>
        </authorList>
    </citation>
    <scope>NUCLEOTIDE SEQUENCE [LARGE SCALE GENOMIC DNA]</scope>
    <source>
        <strain evidence="8">DSM 24536</strain>
    </source>
</reference>
<evidence type="ECO:0000256" key="1">
    <source>
        <dbReference type="ARBA" id="ARBA00001947"/>
    </source>
</evidence>
<evidence type="ECO:0000256" key="5">
    <source>
        <dbReference type="SAM" id="SignalP"/>
    </source>
</evidence>
<dbReference type="PROSITE" id="PS00758">
    <property type="entry name" value="ARGE_DAPE_CPG2_1"/>
    <property type="match status" value="1"/>
</dbReference>
<dbReference type="OrthoDB" id="9783294at2"/>
<feature type="signal peptide" evidence="5">
    <location>
        <begin position="1"/>
        <end position="19"/>
    </location>
</feature>
<dbReference type="Gene3D" id="3.40.630.10">
    <property type="entry name" value="Zn peptidases"/>
    <property type="match status" value="1"/>
</dbReference>
<dbReference type="EMBL" id="FNHH01000018">
    <property type="protein sequence ID" value="SDM64524.1"/>
    <property type="molecule type" value="Genomic_DNA"/>
</dbReference>
<dbReference type="InterPro" id="IPR011650">
    <property type="entry name" value="Peptidase_M20_dimer"/>
</dbReference>
<dbReference type="RefSeq" id="WP_090705359.1">
    <property type="nucleotide sequence ID" value="NZ_FNHH01000018.1"/>
</dbReference>
<dbReference type="Proteomes" id="UP000199226">
    <property type="component" value="Unassembled WGS sequence"/>
</dbReference>
<dbReference type="AlphaFoldDB" id="A0A1G9UX48"/>
<keyword evidence="5" id="KW-0732">Signal</keyword>
<protein>
    <submittedName>
        <fullName evidence="7">Acetylornithine deacetylase/Succinyl-diaminopimelate desuccinylase</fullName>
    </submittedName>
</protein>
<keyword evidence="4" id="KW-0862">Zinc</keyword>
<gene>
    <name evidence="7" type="ORF">SAMN05421813_11830</name>
</gene>
<dbReference type="Pfam" id="PF07687">
    <property type="entry name" value="M20_dimer"/>
    <property type="match status" value="1"/>
</dbReference>
<dbReference type="GO" id="GO:0016787">
    <property type="term" value="F:hydrolase activity"/>
    <property type="evidence" value="ECO:0007669"/>
    <property type="project" value="UniProtKB-KW"/>
</dbReference>
<dbReference type="SUPFAM" id="SSF53187">
    <property type="entry name" value="Zn-dependent exopeptidases"/>
    <property type="match status" value="1"/>
</dbReference>
<evidence type="ECO:0000313" key="8">
    <source>
        <dbReference type="Proteomes" id="UP000199226"/>
    </source>
</evidence>
<organism evidence="7 8">
    <name type="scientific">Daejeonella rubra</name>
    <dbReference type="NCBI Taxonomy" id="990371"/>
    <lineage>
        <taxon>Bacteria</taxon>
        <taxon>Pseudomonadati</taxon>
        <taxon>Bacteroidota</taxon>
        <taxon>Sphingobacteriia</taxon>
        <taxon>Sphingobacteriales</taxon>
        <taxon>Sphingobacteriaceae</taxon>
        <taxon>Daejeonella</taxon>
    </lineage>
</organism>
<evidence type="ECO:0000256" key="3">
    <source>
        <dbReference type="ARBA" id="ARBA00022801"/>
    </source>
</evidence>
<dbReference type="PANTHER" id="PTHR43808:SF17">
    <property type="entry name" value="PEPTIDASE M20"/>
    <property type="match status" value="1"/>
</dbReference>
<accession>A0A1G9UX48</accession>
<evidence type="ECO:0000259" key="6">
    <source>
        <dbReference type="Pfam" id="PF07687"/>
    </source>
</evidence>
<feature type="chain" id="PRO_5011730358" evidence="5">
    <location>
        <begin position="20"/>
        <end position="430"/>
    </location>
</feature>
<evidence type="ECO:0000313" key="7">
    <source>
        <dbReference type="EMBL" id="SDM64524.1"/>
    </source>
</evidence>
<feature type="domain" description="Peptidase M20 dimerisation" evidence="6">
    <location>
        <begin position="221"/>
        <end position="321"/>
    </location>
</feature>
<evidence type="ECO:0000256" key="4">
    <source>
        <dbReference type="ARBA" id="ARBA00022833"/>
    </source>
</evidence>
<dbReference type="SUPFAM" id="SSF55031">
    <property type="entry name" value="Bacterial exopeptidase dimerisation domain"/>
    <property type="match status" value="1"/>
</dbReference>
<dbReference type="InterPro" id="IPR050072">
    <property type="entry name" value="Peptidase_M20A"/>
</dbReference>
<dbReference type="InterPro" id="IPR036264">
    <property type="entry name" value="Bact_exopeptidase_dim_dom"/>
</dbReference>
<dbReference type="STRING" id="990371.SAMN05421813_11830"/>
<keyword evidence="3" id="KW-0378">Hydrolase</keyword>
<keyword evidence="8" id="KW-1185">Reference proteome</keyword>